<keyword evidence="4" id="KW-1185">Reference proteome</keyword>
<organism evidence="3 4">
    <name type="scientific">Pichia californica</name>
    <dbReference type="NCBI Taxonomy" id="460514"/>
    <lineage>
        <taxon>Eukaryota</taxon>
        <taxon>Fungi</taxon>
        <taxon>Dikarya</taxon>
        <taxon>Ascomycota</taxon>
        <taxon>Saccharomycotina</taxon>
        <taxon>Pichiomycetes</taxon>
        <taxon>Pichiales</taxon>
        <taxon>Pichiaceae</taxon>
        <taxon>Pichia</taxon>
    </lineage>
</organism>
<dbReference type="InterPro" id="IPR044736">
    <property type="entry name" value="Gid1/RanBPM/SPLA_SPRY"/>
</dbReference>
<evidence type="ECO:0000256" key="1">
    <source>
        <dbReference type="SAM" id="Coils"/>
    </source>
</evidence>
<protein>
    <recommendedName>
        <fullName evidence="2">B30.2/SPRY domain-containing protein</fullName>
    </recommendedName>
</protein>
<evidence type="ECO:0000259" key="2">
    <source>
        <dbReference type="PROSITE" id="PS50188"/>
    </source>
</evidence>
<dbReference type="InterPro" id="IPR001870">
    <property type="entry name" value="B30.2/SPRY"/>
</dbReference>
<evidence type="ECO:0000313" key="4">
    <source>
        <dbReference type="Proteomes" id="UP000697127"/>
    </source>
</evidence>
<gene>
    <name evidence="3" type="ORF">C6P40_000462</name>
</gene>
<dbReference type="EMBL" id="PUHW01000012">
    <property type="protein sequence ID" value="KAG0690964.1"/>
    <property type="molecule type" value="Genomic_DNA"/>
</dbReference>
<dbReference type="AlphaFoldDB" id="A0A9P7BI47"/>
<feature type="coiled-coil region" evidence="1">
    <location>
        <begin position="417"/>
        <end position="451"/>
    </location>
</feature>
<name>A0A9P7BI47_9ASCO</name>
<dbReference type="InterPro" id="IPR043136">
    <property type="entry name" value="B30.2/SPRY_sf"/>
</dbReference>
<evidence type="ECO:0000313" key="3">
    <source>
        <dbReference type="EMBL" id="KAG0690964.1"/>
    </source>
</evidence>
<sequence>MKPIQTKKEGNIPKYIEFQFISNHIKNEITETPSDMMPDALRWRKISYLVKEGYLGRYPGYFLDGSVKNEDYLNKLLKMNIISQEDELNIASNNLITKIPNFNDNNKRYSLVDDIENSYYCAVKPIINNNNTTNNNINNNNNYFNDFLKIKDLSLPTKIEQPKTETKVIISNENNSVIVNHIETMMFNMYPRGNSKSNFITIQLNNHITPLICIYYYEIEILNGLQNESDIVIGFIKDEKKNISYSSPPQMIDLRGTDDRAVGWYGKNGYLTIWNDKRIENKLCKFGKGDIIGFGYNLYRDVFFVTKNGLLIEEIKSVEKFLEKSFDGRKNVKGFIPSISLGSWCGVKINLGNNDENFGSFKFDINNYVKNNKYQFKNEIKNSKIIPFKLLPINKLIKTDLDLTYYVDELVIKYLKYGGYLDTVKALQKDLKDLQRNNLEKEDKINNHKLMELCELKKMVKILIFDNNFLNVRKLLEEKYPGFFTTYRKIDFKLRILTLISMLKSNIDDVIPCMKFASQLKNLFKEEEFQYYVDQVSILFSYEFPENQPEYIEFFDKNKIKIVHAIIMAINEQNELPFISSLDLVILKTDQNLEHYMII</sequence>
<dbReference type="CDD" id="cd12885">
    <property type="entry name" value="SPRY_RanBP_like"/>
    <property type="match status" value="1"/>
</dbReference>
<accession>A0A9P7BI47</accession>
<dbReference type="Gene3D" id="2.60.120.920">
    <property type="match status" value="1"/>
</dbReference>
<dbReference type="Pfam" id="PF00622">
    <property type="entry name" value="SPRY"/>
    <property type="match status" value="1"/>
</dbReference>
<dbReference type="PROSITE" id="PS50188">
    <property type="entry name" value="B302_SPRY"/>
    <property type="match status" value="1"/>
</dbReference>
<reference evidence="3" key="1">
    <citation type="submission" date="2020-11" db="EMBL/GenBank/DDBJ databases">
        <title>Kefir isolates.</title>
        <authorList>
            <person name="Marcisauskas S."/>
            <person name="Kim Y."/>
            <person name="Blasche S."/>
        </authorList>
    </citation>
    <scope>NUCLEOTIDE SEQUENCE</scope>
    <source>
        <strain evidence="3">Olga-1</strain>
    </source>
</reference>
<keyword evidence="1" id="KW-0175">Coiled coil</keyword>
<feature type="domain" description="B30.2/SPRY" evidence="2">
    <location>
        <begin position="137"/>
        <end position="356"/>
    </location>
</feature>
<dbReference type="Proteomes" id="UP000697127">
    <property type="component" value="Unassembled WGS sequence"/>
</dbReference>
<comment type="caution">
    <text evidence="3">The sequence shown here is derived from an EMBL/GenBank/DDBJ whole genome shotgun (WGS) entry which is preliminary data.</text>
</comment>
<dbReference type="InterPro" id="IPR003877">
    <property type="entry name" value="SPRY_dom"/>
</dbReference>
<proteinExistence type="predicted"/>